<evidence type="ECO:0000256" key="17">
    <source>
        <dbReference type="ARBA" id="ARBA00030571"/>
    </source>
</evidence>
<dbReference type="GO" id="GO:0005524">
    <property type="term" value="F:ATP binding"/>
    <property type="evidence" value="ECO:0007669"/>
    <property type="project" value="UniProtKB-KW"/>
</dbReference>
<evidence type="ECO:0000256" key="7">
    <source>
        <dbReference type="ARBA" id="ARBA00007490"/>
    </source>
</evidence>
<evidence type="ECO:0000256" key="4">
    <source>
        <dbReference type="ARBA" id="ARBA00003889"/>
    </source>
</evidence>
<dbReference type="GO" id="GO:0043752">
    <property type="term" value="F:adenosylcobinamide kinase activity"/>
    <property type="evidence" value="ECO:0007669"/>
    <property type="project" value="UniProtKB-EC"/>
</dbReference>
<keyword evidence="20" id="KW-1185">Reference proteome</keyword>
<dbReference type="Gene3D" id="3.60.15.10">
    <property type="entry name" value="Ribonuclease Z/Hydroxyacylglutathione hydrolase-like"/>
    <property type="match status" value="1"/>
</dbReference>
<evidence type="ECO:0000256" key="1">
    <source>
        <dbReference type="ARBA" id="ARBA00000312"/>
    </source>
</evidence>
<keyword evidence="11" id="KW-0808">Transferase</keyword>
<dbReference type="Proteomes" id="UP000286208">
    <property type="component" value="Unassembled WGS sequence"/>
</dbReference>
<comment type="catalytic activity">
    <reaction evidence="1">
        <text>adenosylcob(III)inamide + ATP = adenosylcob(III)inamide phosphate + ADP + H(+)</text>
        <dbReference type="Rhea" id="RHEA:15769"/>
        <dbReference type="ChEBI" id="CHEBI:2480"/>
        <dbReference type="ChEBI" id="CHEBI:15378"/>
        <dbReference type="ChEBI" id="CHEBI:30616"/>
        <dbReference type="ChEBI" id="CHEBI:58502"/>
        <dbReference type="ChEBI" id="CHEBI:456216"/>
        <dbReference type="EC" id="2.7.1.156"/>
    </reaction>
</comment>
<dbReference type="GO" id="GO:0009236">
    <property type="term" value="P:cobalamin biosynthetic process"/>
    <property type="evidence" value="ECO:0007669"/>
    <property type="project" value="UniProtKB-UniPathway"/>
</dbReference>
<sequence length="434" mass="46021">MCASCRTAAARGEIRGQTAALVDDVLLLDCGPEIPRAAVRAGRPLDAVRHILFTHAHPDHVGPAALLFRSWVRRDQPLDVVGPAEALDLCRDWVGPDDPVRFVPVVPGDRIALGGYEIRVLEAAHRVFRDGDSVLYDIAASDGDRLLWATDTGPLPASTLDAVQDARYDAVFLEQTFGTRTDLGAGHHDLTSFPRTLAALRAVGAVTDSTDVVAVHLSHHNPPTPELSERLAPWGARIVDDGAVVRIGQSAPRARTSSRTLVLGGARAGKSTYAEAVLAAEPRVTYLATGGVQEGDREWAERVALHRARRPSGWTTVETTDVAAALAAARAPVLLDCLGTWLTGRLDHHGVWTGGDWGAVDADVADLLAAWRAARVRIVAVSNEVGSGVVPPTAAGRRFRDLLGRVNSAVAAESESVVLVVAGVPTRLRAGLDA</sequence>
<proteinExistence type="inferred from homology"/>
<feature type="domain" description="Metallo-beta-lactamase" evidence="18">
    <location>
        <begin position="16"/>
        <end position="187"/>
    </location>
</feature>
<evidence type="ECO:0000256" key="2">
    <source>
        <dbReference type="ARBA" id="ARBA00000711"/>
    </source>
</evidence>
<dbReference type="AlphaFoldDB" id="A0A438BGJ4"/>
<comment type="catalytic activity">
    <reaction evidence="2">
        <text>adenosylcob(III)inamide phosphate + GTP + H(+) = adenosylcob(III)inamide-GDP + diphosphate</text>
        <dbReference type="Rhea" id="RHEA:22712"/>
        <dbReference type="ChEBI" id="CHEBI:15378"/>
        <dbReference type="ChEBI" id="CHEBI:33019"/>
        <dbReference type="ChEBI" id="CHEBI:37565"/>
        <dbReference type="ChEBI" id="CHEBI:58502"/>
        <dbReference type="ChEBI" id="CHEBI:60487"/>
        <dbReference type="EC" id="2.7.7.62"/>
    </reaction>
</comment>
<evidence type="ECO:0000313" key="19">
    <source>
        <dbReference type="EMBL" id="RVW10022.1"/>
    </source>
</evidence>
<dbReference type="Pfam" id="PF12706">
    <property type="entry name" value="Lactamase_B_2"/>
    <property type="match status" value="1"/>
</dbReference>
<dbReference type="OrthoDB" id="9788370at2"/>
<accession>A0A438BGJ4</accession>
<evidence type="ECO:0000256" key="13">
    <source>
        <dbReference type="ARBA" id="ARBA00022777"/>
    </source>
</evidence>
<dbReference type="InterPro" id="IPR027417">
    <property type="entry name" value="P-loop_NTPase"/>
</dbReference>
<name>A0A438BGJ4_9NOCA</name>
<dbReference type="InterPro" id="IPR001279">
    <property type="entry name" value="Metallo-B-lactamas"/>
</dbReference>
<dbReference type="UniPathway" id="UPA00148">
    <property type="reaction ID" value="UER00236"/>
</dbReference>
<evidence type="ECO:0000256" key="8">
    <source>
        <dbReference type="ARBA" id="ARBA00012016"/>
    </source>
</evidence>
<evidence type="ECO:0000256" key="11">
    <source>
        <dbReference type="ARBA" id="ARBA00022679"/>
    </source>
</evidence>
<comment type="pathway">
    <text evidence="5">Cofactor biosynthesis; adenosylcobalamin biosynthesis; adenosylcobalamin from cob(II)yrinate a,c-diamide: step 6/7.</text>
</comment>
<dbReference type="Pfam" id="PF02283">
    <property type="entry name" value="CobU"/>
    <property type="match status" value="1"/>
</dbReference>
<dbReference type="PANTHER" id="PTHR34848:SF1">
    <property type="entry name" value="BIFUNCTIONAL ADENOSYLCOBALAMIN BIOSYNTHESIS PROTEIN COBU"/>
    <property type="match status" value="1"/>
</dbReference>
<gene>
    <name evidence="19" type="ORF">EGT67_07255</name>
</gene>
<evidence type="ECO:0000256" key="6">
    <source>
        <dbReference type="ARBA" id="ARBA00005159"/>
    </source>
</evidence>
<reference evidence="19 20" key="1">
    <citation type="submission" date="2018-11" db="EMBL/GenBank/DDBJ databases">
        <title>Rhodococcus spongicola sp. nov. and Rhodococcus xishaensis sp. nov. from marine sponges.</title>
        <authorList>
            <person name="Li L."/>
            <person name="Lin H.W."/>
        </authorList>
    </citation>
    <scope>NUCLEOTIDE SEQUENCE [LARGE SCALE GENOMIC DNA]</scope>
    <source>
        <strain evidence="19 20">CCTCC AB2014297</strain>
    </source>
</reference>
<comment type="pathway">
    <text evidence="6">Cofactor biosynthesis; adenosylcobalamin biosynthesis; adenosylcobalamin from cob(II)yrinate a,c-diamide: step 5/7.</text>
</comment>
<evidence type="ECO:0000259" key="18">
    <source>
        <dbReference type="SMART" id="SM00849"/>
    </source>
</evidence>
<dbReference type="GO" id="GO:0016787">
    <property type="term" value="F:hydrolase activity"/>
    <property type="evidence" value="ECO:0007669"/>
    <property type="project" value="UniProtKB-KW"/>
</dbReference>
<comment type="catalytic activity">
    <reaction evidence="3">
        <text>adenosylcob(III)inamide + GTP = adenosylcob(III)inamide phosphate + GDP + H(+)</text>
        <dbReference type="Rhea" id="RHEA:15765"/>
        <dbReference type="ChEBI" id="CHEBI:2480"/>
        <dbReference type="ChEBI" id="CHEBI:15378"/>
        <dbReference type="ChEBI" id="CHEBI:37565"/>
        <dbReference type="ChEBI" id="CHEBI:58189"/>
        <dbReference type="ChEBI" id="CHEBI:58502"/>
        <dbReference type="EC" id="2.7.1.156"/>
    </reaction>
</comment>
<evidence type="ECO:0000256" key="3">
    <source>
        <dbReference type="ARBA" id="ARBA00001522"/>
    </source>
</evidence>
<dbReference type="PANTHER" id="PTHR34848">
    <property type="match status" value="1"/>
</dbReference>
<evidence type="ECO:0000313" key="20">
    <source>
        <dbReference type="Proteomes" id="UP000286208"/>
    </source>
</evidence>
<evidence type="ECO:0000256" key="10">
    <source>
        <dbReference type="ARBA" id="ARBA00022573"/>
    </source>
</evidence>
<dbReference type="SUPFAM" id="SSF56281">
    <property type="entry name" value="Metallo-hydrolase/oxidoreductase"/>
    <property type="match status" value="1"/>
</dbReference>
<keyword evidence="19" id="KW-0378">Hydrolase</keyword>
<dbReference type="EMBL" id="RKLP01000003">
    <property type="protein sequence ID" value="RVW10022.1"/>
    <property type="molecule type" value="Genomic_DNA"/>
</dbReference>
<keyword evidence="12" id="KW-0547">Nucleotide-binding</keyword>
<comment type="caution">
    <text evidence="19">The sequence shown here is derived from an EMBL/GenBank/DDBJ whole genome shotgun (WGS) entry which is preliminary data.</text>
</comment>
<evidence type="ECO:0000256" key="12">
    <source>
        <dbReference type="ARBA" id="ARBA00022741"/>
    </source>
</evidence>
<evidence type="ECO:0000256" key="14">
    <source>
        <dbReference type="ARBA" id="ARBA00022840"/>
    </source>
</evidence>
<dbReference type="SUPFAM" id="SSF52540">
    <property type="entry name" value="P-loop containing nucleoside triphosphate hydrolases"/>
    <property type="match status" value="1"/>
</dbReference>
<dbReference type="GO" id="GO:0005525">
    <property type="term" value="F:GTP binding"/>
    <property type="evidence" value="ECO:0007669"/>
    <property type="project" value="UniProtKB-KW"/>
</dbReference>
<evidence type="ECO:0000256" key="9">
    <source>
        <dbReference type="ARBA" id="ARBA00012523"/>
    </source>
</evidence>
<dbReference type="EC" id="2.7.1.156" evidence="8"/>
<organism evidence="19 20">
    <name type="scientific">Prescottella agglutinans</name>
    <dbReference type="NCBI Taxonomy" id="1644129"/>
    <lineage>
        <taxon>Bacteria</taxon>
        <taxon>Bacillati</taxon>
        <taxon>Actinomycetota</taxon>
        <taxon>Actinomycetes</taxon>
        <taxon>Mycobacteriales</taxon>
        <taxon>Nocardiaceae</taxon>
        <taxon>Prescottella</taxon>
    </lineage>
</organism>
<dbReference type="SMART" id="SM00849">
    <property type="entry name" value="Lactamase_B"/>
    <property type="match status" value="1"/>
</dbReference>
<keyword evidence="10" id="KW-0169">Cobalamin biosynthesis</keyword>
<dbReference type="InterPro" id="IPR003203">
    <property type="entry name" value="CobU/CobP"/>
</dbReference>
<evidence type="ECO:0000256" key="16">
    <source>
        <dbReference type="ARBA" id="ARBA00029570"/>
    </source>
</evidence>
<dbReference type="CDD" id="cd00544">
    <property type="entry name" value="CobU"/>
    <property type="match status" value="1"/>
</dbReference>
<keyword evidence="13" id="KW-0418">Kinase</keyword>
<dbReference type="GO" id="GO:0008820">
    <property type="term" value="F:cobinamide phosphate guanylyltransferase activity"/>
    <property type="evidence" value="ECO:0007669"/>
    <property type="project" value="UniProtKB-EC"/>
</dbReference>
<evidence type="ECO:0000256" key="15">
    <source>
        <dbReference type="ARBA" id="ARBA00023134"/>
    </source>
</evidence>
<evidence type="ECO:0000256" key="5">
    <source>
        <dbReference type="ARBA" id="ARBA00004692"/>
    </source>
</evidence>
<keyword evidence="15" id="KW-0342">GTP-binding</keyword>
<keyword evidence="14" id="KW-0067">ATP-binding</keyword>
<protein>
    <recommendedName>
        <fullName evidence="16">Adenosylcobinamide kinase</fullName>
        <ecNumber evidence="8">2.7.1.156</ecNumber>
        <ecNumber evidence="9">2.7.7.62</ecNumber>
    </recommendedName>
    <alternativeName>
        <fullName evidence="17">Adenosylcobinamide-phosphate guanylyltransferase</fullName>
    </alternativeName>
</protein>
<dbReference type="InterPro" id="IPR036866">
    <property type="entry name" value="RibonucZ/Hydroxyglut_hydro"/>
</dbReference>
<dbReference type="Gene3D" id="3.40.50.300">
    <property type="entry name" value="P-loop containing nucleotide triphosphate hydrolases"/>
    <property type="match status" value="1"/>
</dbReference>
<dbReference type="EC" id="2.7.7.62" evidence="9"/>
<comment type="similarity">
    <text evidence="7">Belongs to the CobU/CobP family.</text>
</comment>
<comment type="function">
    <text evidence="4">Catalyzes ATP-dependent phosphorylation of adenosylcobinamide and addition of GMP to adenosylcobinamide phosphate.</text>
</comment>